<evidence type="ECO:0000313" key="1">
    <source>
        <dbReference type="EMBL" id="KAI3368009.1"/>
    </source>
</evidence>
<proteinExistence type="predicted"/>
<gene>
    <name evidence="1" type="ORF">L3Q82_026833</name>
</gene>
<name>A0ACB8WJR6_9TELE</name>
<comment type="caution">
    <text evidence="1">The sequence shown here is derived from an EMBL/GenBank/DDBJ whole genome shotgun (WGS) entry which is preliminary data.</text>
</comment>
<dbReference type="Proteomes" id="UP000831701">
    <property type="component" value="Chromosome 9"/>
</dbReference>
<keyword evidence="2" id="KW-1185">Reference proteome</keyword>
<accession>A0ACB8WJR6</accession>
<sequence>MTSCSDNDEQSDDGAEKPNKSQKKRSKGGKHVSFPPDEQIVSGFAEHRNTDRKADSQLTLTEVMVAYQQSCSRHQVQPRAHILQQLQVIEMIKLCRYTTVLARGKSLTAQNVHHNCFNITNSLPIILCLIACLYQGERLDHRSCEALEVVLKSLHFDFINLQAAQLEENSVRLSRLDVCNVPVVDYPAQSLSKALLTSRLTVLHLHNAQLSGMSLYTLAGSRERTKWTQAVGMGEERSPQSVLEQDSDNSLSLKLLLCLEMALCRGRCYHRLVEDLQQLLADVEGRQPSEEVQAALSFPAQSVCVGSPVQFIIQLHSQVFVGVYHLHTVPFDDDRLWVRPGSPKVHHHLPGLGGVEEQGEQDRREHSSLRCSCAAGHSVGPTVSQPDILRSASQVVCDPCHQVRERSVEQEDDGILHSRLLPVSKLQRVKSAVGLWPQHSFLLLLFVVGALKSNKALQELHLTNNLLNSYQDALQLGDLLRYNTTLQTLELSNNAVADAGLEELCDGLRWQTAGLKVLLLRNNQITANGMVHLAKALPVLRVLQVLDLGENVLGNEGIQIIREPLMLNCSVLQLSLVQASITCEGAVALAEFLAESHQIQHLDLRHNEVKVGGLMALCLALRINHSLTSLDVDDILPQEQVGAAAIVDEFLTETQTRLRSEITQHCLSNASHSRLATETSETLPSEADERADGMRAA</sequence>
<evidence type="ECO:0000313" key="2">
    <source>
        <dbReference type="Proteomes" id="UP000831701"/>
    </source>
</evidence>
<dbReference type="EMBL" id="CM041539">
    <property type="protein sequence ID" value="KAI3368009.1"/>
    <property type="molecule type" value="Genomic_DNA"/>
</dbReference>
<protein>
    <submittedName>
        <fullName evidence="1">Uncharacterized protein</fullName>
    </submittedName>
</protein>
<organism evidence="1 2">
    <name type="scientific">Scortum barcoo</name>
    <name type="common">barcoo grunter</name>
    <dbReference type="NCBI Taxonomy" id="214431"/>
    <lineage>
        <taxon>Eukaryota</taxon>
        <taxon>Metazoa</taxon>
        <taxon>Chordata</taxon>
        <taxon>Craniata</taxon>
        <taxon>Vertebrata</taxon>
        <taxon>Euteleostomi</taxon>
        <taxon>Actinopterygii</taxon>
        <taxon>Neopterygii</taxon>
        <taxon>Teleostei</taxon>
        <taxon>Neoteleostei</taxon>
        <taxon>Acanthomorphata</taxon>
        <taxon>Eupercaria</taxon>
        <taxon>Centrarchiformes</taxon>
        <taxon>Terapontoidei</taxon>
        <taxon>Terapontidae</taxon>
        <taxon>Scortum</taxon>
    </lineage>
</organism>
<reference evidence="1" key="1">
    <citation type="submission" date="2022-04" db="EMBL/GenBank/DDBJ databases">
        <title>Jade perch genome.</title>
        <authorList>
            <person name="Chao B."/>
        </authorList>
    </citation>
    <scope>NUCLEOTIDE SEQUENCE</scope>
    <source>
        <strain evidence="1">CB-2022</strain>
    </source>
</reference>